<organism evidence="4 5">
    <name type="scientific">Flavobacterium rhizosphaerae</name>
    <dbReference type="NCBI Taxonomy" id="3163298"/>
    <lineage>
        <taxon>Bacteria</taxon>
        <taxon>Pseudomonadati</taxon>
        <taxon>Bacteroidota</taxon>
        <taxon>Flavobacteriia</taxon>
        <taxon>Flavobacteriales</taxon>
        <taxon>Flavobacteriaceae</taxon>
        <taxon>Flavobacterium</taxon>
    </lineage>
</organism>
<evidence type="ECO:0000256" key="1">
    <source>
        <dbReference type="ARBA" id="ARBA00009497"/>
    </source>
</evidence>
<dbReference type="PROSITE" id="PS00819">
    <property type="entry name" value="DPS_2"/>
    <property type="match status" value="1"/>
</dbReference>
<keyword evidence="5" id="KW-1185">Reference proteome</keyword>
<dbReference type="CDD" id="cd01043">
    <property type="entry name" value="DPS"/>
    <property type="match status" value="1"/>
</dbReference>
<protein>
    <submittedName>
        <fullName evidence="4">DNA starvation/stationary phase protection protein</fullName>
    </submittedName>
</protein>
<dbReference type="PROSITE" id="PS00818">
    <property type="entry name" value="DPS_1"/>
    <property type="match status" value="1"/>
</dbReference>
<feature type="domain" description="Ferritin/DPS" evidence="3">
    <location>
        <begin position="24"/>
        <end position="160"/>
    </location>
</feature>
<reference evidence="4 5" key="1">
    <citation type="submission" date="2024-06" db="EMBL/GenBank/DDBJ databases">
        <authorList>
            <person name="Kaempfer P."/>
            <person name="Viver T."/>
        </authorList>
    </citation>
    <scope>NUCLEOTIDE SEQUENCE [LARGE SCALE GENOMIC DNA]</scope>
    <source>
        <strain evidence="4 5">ST-119</strain>
    </source>
</reference>
<dbReference type="Proteomes" id="UP001629156">
    <property type="component" value="Unassembled WGS sequence"/>
</dbReference>
<dbReference type="PRINTS" id="PR01346">
    <property type="entry name" value="HELNAPAPROT"/>
</dbReference>
<dbReference type="PIRSF" id="PIRSF005900">
    <property type="entry name" value="Dps"/>
    <property type="match status" value="1"/>
</dbReference>
<accession>A0ABW8YW79</accession>
<dbReference type="SUPFAM" id="SSF47240">
    <property type="entry name" value="Ferritin-like"/>
    <property type="match status" value="1"/>
</dbReference>
<dbReference type="InterPro" id="IPR009078">
    <property type="entry name" value="Ferritin-like_SF"/>
</dbReference>
<gene>
    <name evidence="4" type="ORF">ABS766_04900</name>
</gene>
<dbReference type="PANTHER" id="PTHR42932">
    <property type="entry name" value="GENERAL STRESS PROTEIN 20U"/>
    <property type="match status" value="1"/>
</dbReference>
<evidence type="ECO:0000256" key="2">
    <source>
        <dbReference type="RuleBase" id="RU003875"/>
    </source>
</evidence>
<sequence length="165" mass="19043">MKTQAKEKTNILGLPVKETELIAAELNILLSNFQVYYQNLRGIHWNIRGKRFFDLHVKFEELYNDAQLKIDMVAERILTLGAVPLHTFDDYVTNNKLTVGKNVSKDTEAVGLIMESLSGLLKIERVILEESAKIEDEGTNSMMSDFIKEQEKTMWMMKAWSEEEI</sequence>
<comment type="similarity">
    <text evidence="1 2">Belongs to the Dps family.</text>
</comment>
<proteinExistence type="inferred from homology"/>
<dbReference type="RefSeq" id="WP_408084004.1">
    <property type="nucleotide sequence ID" value="NZ_JBELPZ010000003.1"/>
</dbReference>
<dbReference type="PANTHER" id="PTHR42932:SF1">
    <property type="entry name" value="GENERAL STRESS PROTEIN 20U"/>
    <property type="match status" value="1"/>
</dbReference>
<dbReference type="InterPro" id="IPR008331">
    <property type="entry name" value="Ferritin_DPS_dom"/>
</dbReference>
<comment type="caution">
    <text evidence="4">The sequence shown here is derived from an EMBL/GenBank/DDBJ whole genome shotgun (WGS) entry which is preliminary data.</text>
</comment>
<dbReference type="Gene3D" id="1.20.1260.10">
    <property type="match status" value="1"/>
</dbReference>
<evidence type="ECO:0000259" key="3">
    <source>
        <dbReference type="Pfam" id="PF00210"/>
    </source>
</evidence>
<dbReference type="EMBL" id="JBELPZ010000003">
    <property type="protein sequence ID" value="MFL9843752.1"/>
    <property type="molecule type" value="Genomic_DNA"/>
</dbReference>
<dbReference type="InterPro" id="IPR002177">
    <property type="entry name" value="DPS_DNA-bd"/>
</dbReference>
<name>A0ABW8YW79_9FLAO</name>
<dbReference type="Pfam" id="PF00210">
    <property type="entry name" value="Ferritin"/>
    <property type="match status" value="1"/>
</dbReference>
<dbReference type="InterPro" id="IPR012347">
    <property type="entry name" value="Ferritin-like"/>
</dbReference>
<evidence type="ECO:0000313" key="4">
    <source>
        <dbReference type="EMBL" id="MFL9843752.1"/>
    </source>
</evidence>
<dbReference type="InterPro" id="IPR023188">
    <property type="entry name" value="DPS_DNA-bd_CS"/>
</dbReference>
<evidence type="ECO:0000313" key="5">
    <source>
        <dbReference type="Proteomes" id="UP001629156"/>
    </source>
</evidence>